<keyword evidence="2" id="KW-1185">Reference proteome</keyword>
<dbReference type="Proteomes" id="UP001163835">
    <property type="component" value="Unassembled WGS sequence"/>
</dbReference>
<proteinExistence type="predicted"/>
<evidence type="ECO:0000313" key="2">
    <source>
        <dbReference type="Proteomes" id="UP001163835"/>
    </source>
</evidence>
<gene>
    <name evidence="1" type="ORF">F5876DRAFT_76487</name>
</gene>
<name>A0ACC1U1R1_9AGAR</name>
<evidence type="ECO:0000313" key="1">
    <source>
        <dbReference type="EMBL" id="KAJ3810751.1"/>
    </source>
</evidence>
<reference evidence="1" key="1">
    <citation type="submission" date="2022-09" db="EMBL/GenBank/DDBJ databases">
        <title>A Global Phylogenomic Analysis of the Shiitake Genus Lentinula.</title>
        <authorList>
            <consortium name="DOE Joint Genome Institute"/>
            <person name="Sierra-Patev S."/>
            <person name="Min B."/>
            <person name="Naranjo-Ortiz M."/>
            <person name="Looney B."/>
            <person name="Konkel Z."/>
            <person name="Slot J.C."/>
            <person name="Sakamoto Y."/>
            <person name="Steenwyk J.L."/>
            <person name="Rokas A."/>
            <person name="Carro J."/>
            <person name="Camarero S."/>
            <person name="Ferreira P."/>
            <person name="Molpeceres G."/>
            <person name="Ruiz-Duenas F.J."/>
            <person name="Serrano A."/>
            <person name="Henrissat B."/>
            <person name="Drula E."/>
            <person name="Hughes K.W."/>
            <person name="Mata J.L."/>
            <person name="Ishikawa N.K."/>
            <person name="Vargas-Isla R."/>
            <person name="Ushijima S."/>
            <person name="Smith C.A."/>
            <person name="Ahrendt S."/>
            <person name="Andreopoulos W."/>
            <person name="He G."/>
            <person name="Labutti K."/>
            <person name="Lipzen A."/>
            <person name="Ng V."/>
            <person name="Riley R."/>
            <person name="Sandor L."/>
            <person name="Barry K."/>
            <person name="Martinez A.T."/>
            <person name="Xiao Y."/>
            <person name="Gibbons J.G."/>
            <person name="Terashima K."/>
            <person name="Grigoriev I.V."/>
            <person name="Hibbett D.S."/>
        </authorList>
    </citation>
    <scope>NUCLEOTIDE SEQUENCE</scope>
    <source>
        <strain evidence="1">TMI1499</strain>
    </source>
</reference>
<accession>A0ACC1U1R1</accession>
<sequence length="443" mass="48070">MGTRNLEKMAEELILDEGDGEDERELSSIYQAHGNIDNDSISVYSTPSKRQKGRSNVAKSWLLGWLIHVGLLHCHISHTTPYANLLIQLAHVLLPNATKTTDHILTFYEFILEMLFHSLCIHSRLFLIPLRNNLHSAFDDHLFIILPDLELLKAMVLYFEAVTDGSIFKCILIPHPSAITEVQEDLAYPGFLFTHTSQFALLLNAFRSLHVWATHQGLHGTDGLSCLPSEMLITALRKLPILDIEASNIVTEAWLAACNERNKLGGPKRGNGGNGNPGDSGGAGSSPDAFNRRLQENGLQALELSGGTGSSSGATQAEPQEGVVVSLLSVNVGSVWSVDSIDDGIVAAQPGVDDSCDGLSPAQQIANGWNSAIPEPFGPLHRTHTPSTTTQAQSSSLTVVGEPLGIAKTSHVLYRAIKMPSRVLLKRAREKMQMVVEQMLGGL</sequence>
<dbReference type="EMBL" id="MU795088">
    <property type="protein sequence ID" value="KAJ3810751.1"/>
    <property type="molecule type" value="Genomic_DNA"/>
</dbReference>
<protein>
    <submittedName>
        <fullName evidence="1">Uncharacterized protein</fullName>
    </submittedName>
</protein>
<comment type="caution">
    <text evidence="1">The sequence shown here is derived from an EMBL/GenBank/DDBJ whole genome shotgun (WGS) entry which is preliminary data.</text>
</comment>
<organism evidence="1 2">
    <name type="scientific">Lentinula aff. lateritia</name>
    <dbReference type="NCBI Taxonomy" id="2804960"/>
    <lineage>
        <taxon>Eukaryota</taxon>
        <taxon>Fungi</taxon>
        <taxon>Dikarya</taxon>
        <taxon>Basidiomycota</taxon>
        <taxon>Agaricomycotina</taxon>
        <taxon>Agaricomycetes</taxon>
        <taxon>Agaricomycetidae</taxon>
        <taxon>Agaricales</taxon>
        <taxon>Marasmiineae</taxon>
        <taxon>Omphalotaceae</taxon>
        <taxon>Lentinula</taxon>
    </lineage>
</organism>